<dbReference type="AlphaFoldDB" id="A0A5B8MZ66"/>
<dbReference type="InterPro" id="IPR056180">
    <property type="entry name" value="ZPR1_jr_dom"/>
</dbReference>
<keyword evidence="3 8" id="KW-0863">Zinc-finger</keyword>
<dbReference type="EMBL" id="HBHL01002451">
    <property type="protein sequence ID" value="CAD9712610.1"/>
    <property type="molecule type" value="Transcribed_RNA"/>
</dbReference>
<dbReference type="Gene3D" id="2.60.120.1040">
    <property type="entry name" value="ZPR1, A/B domain"/>
    <property type="match status" value="2"/>
</dbReference>
<dbReference type="InterPro" id="IPR040141">
    <property type="entry name" value="ZPR1"/>
</dbReference>
<dbReference type="FunFam" id="2.20.25.420:FF:000001">
    <property type="entry name" value="Zinc finger protein ZPR1"/>
    <property type="match status" value="1"/>
</dbReference>
<organism evidence="8 9">
    <name type="scientific">Chloropicon primus</name>
    <dbReference type="NCBI Taxonomy" id="1764295"/>
    <lineage>
        <taxon>Eukaryota</taxon>
        <taxon>Viridiplantae</taxon>
        <taxon>Chlorophyta</taxon>
        <taxon>Chloropicophyceae</taxon>
        <taxon>Chloropicales</taxon>
        <taxon>Chloropicaceae</taxon>
        <taxon>Chloropicon</taxon>
    </lineage>
</organism>
<keyword evidence="4" id="KW-0862">Zinc</keyword>
<evidence type="ECO:0000259" key="6">
    <source>
        <dbReference type="SMART" id="SM00709"/>
    </source>
</evidence>
<comment type="similarity">
    <text evidence="1">Belongs to the ZPR1 family.</text>
</comment>
<reference evidence="7" key="2">
    <citation type="submission" date="2021-01" db="EMBL/GenBank/DDBJ databases">
        <authorList>
            <person name="Corre E."/>
            <person name="Pelletier E."/>
            <person name="Niang G."/>
            <person name="Scheremetjew M."/>
            <person name="Finn R."/>
            <person name="Kale V."/>
            <person name="Holt S."/>
            <person name="Cochrane G."/>
            <person name="Meng A."/>
            <person name="Brown T."/>
            <person name="Cohen L."/>
        </authorList>
    </citation>
    <scope>NUCLEOTIDE SEQUENCE</scope>
    <source>
        <strain evidence="7">CCMP1205</strain>
    </source>
</reference>
<dbReference type="GO" id="GO:0008270">
    <property type="term" value="F:zinc ion binding"/>
    <property type="evidence" value="ECO:0007669"/>
    <property type="project" value="UniProtKB-KW"/>
</dbReference>
<dbReference type="Gene3D" id="2.20.25.420">
    <property type="entry name" value="ZPR1, zinc finger domain"/>
    <property type="match status" value="2"/>
</dbReference>
<sequence>MTEADDTTQAPIEVESMCPRCEKNGTTRLLMMDIPHFREIVLMAFECPHCGERNSEVQFAGLIGEKGRKYTLEVEVGDLRGINRQVVKSDHATLTVPELEFEIEAGTQKAQLTTVEGIMSSASKNLQTHQEERRKQYPEVAAKIDAFCEKLDKCARAEMAFTLEVSDPSGNSYIESYEQDLAKDEHLSVSYFERTKEQSKAMGMKVEEEDDGQPPPEISPDDPYHGPNSRGIVAPGAAVARGQEGEVAKLMGKYTAPEEVMTFPGSCHACGADAETRMFVTNIPFFGEVIVMSNSCDECGYKNSEVKPGGGVPEKGHRITLEVVDEIDMNRDVIKSDSASVSIPALELTTNLGAMGGIVTTVEGLLKEIEKTMKSTSRFQIGDSANTEDKEKWEKWLGRFSDLIQLKETFTVELDDPLAHCFVTPLEDNPADDKRLKVVEYERTPEQDLEFGITQMRMSEELMEQEQKKTEKEELATID</sequence>
<evidence type="ECO:0000256" key="4">
    <source>
        <dbReference type="ARBA" id="ARBA00022833"/>
    </source>
</evidence>
<dbReference type="OrthoDB" id="308464at2759"/>
<dbReference type="FunFam" id="2.20.25.420:FF:000002">
    <property type="entry name" value="Zinc finger protein ZPR1"/>
    <property type="match status" value="1"/>
</dbReference>
<dbReference type="Pfam" id="PF03367">
    <property type="entry name" value="Zn_ribbon_ZPR1"/>
    <property type="match status" value="2"/>
</dbReference>
<evidence type="ECO:0000256" key="3">
    <source>
        <dbReference type="ARBA" id="ARBA00022771"/>
    </source>
</evidence>
<keyword evidence="2" id="KW-0479">Metal-binding</keyword>
<feature type="region of interest" description="Disordered" evidence="5">
    <location>
        <begin position="198"/>
        <end position="230"/>
    </location>
</feature>
<evidence type="ECO:0000313" key="8">
    <source>
        <dbReference type="EMBL" id="QDZ25641.1"/>
    </source>
</evidence>
<dbReference type="SMART" id="SM00709">
    <property type="entry name" value="Zpr1"/>
    <property type="match status" value="2"/>
</dbReference>
<evidence type="ECO:0000256" key="2">
    <source>
        <dbReference type="ARBA" id="ARBA00022723"/>
    </source>
</evidence>
<dbReference type="PANTHER" id="PTHR10876">
    <property type="entry name" value="ZINC FINGER PROTEIN ZPR1"/>
    <property type="match status" value="1"/>
</dbReference>
<evidence type="ECO:0000256" key="5">
    <source>
        <dbReference type="SAM" id="MobiDB-lite"/>
    </source>
</evidence>
<reference evidence="8 9" key="1">
    <citation type="submission" date="2018-07" db="EMBL/GenBank/DDBJ databases">
        <title>The complete nuclear genome of the prasinophyte Chloropicon primus (CCMP1205).</title>
        <authorList>
            <person name="Pombert J.-F."/>
            <person name="Otis C."/>
            <person name="Turmel M."/>
            <person name="Lemieux C."/>
        </authorList>
    </citation>
    <scope>NUCLEOTIDE SEQUENCE [LARGE SCALE GENOMIC DNA]</scope>
    <source>
        <strain evidence="8 9">CCMP1205</strain>
    </source>
</reference>
<evidence type="ECO:0000313" key="7">
    <source>
        <dbReference type="EMBL" id="CAD9712610.1"/>
    </source>
</evidence>
<dbReference type="GO" id="GO:0005634">
    <property type="term" value="C:nucleus"/>
    <property type="evidence" value="ECO:0007669"/>
    <property type="project" value="TreeGrafter"/>
</dbReference>
<accession>A0A5B8MZ66</accession>
<dbReference type="EMBL" id="CP031051">
    <property type="protein sequence ID" value="QDZ25641.1"/>
    <property type="molecule type" value="Genomic_DNA"/>
</dbReference>
<dbReference type="NCBIfam" id="TIGR00310">
    <property type="entry name" value="ZPR1_znf"/>
    <property type="match status" value="2"/>
</dbReference>
<dbReference type="InterPro" id="IPR004457">
    <property type="entry name" value="Znf_ZPR1"/>
</dbReference>
<protein>
    <submittedName>
        <fullName evidence="8">ZPR1 zinc-finger domain-containing protein</fullName>
    </submittedName>
</protein>
<dbReference type="STRING" id="1764295.A0A5B8MZ66"/>
<feature type="domain" description="Zinc finger ZPR1-type" evidence="6">
    <location>
        <begin position="16"/>
        <end position="176"/>
    </location>
</feature>
<evidence type="ECO:0000313" key="9">
    <source>
        <dbReference type="Proteomes" id="UP000316726"/>
    </source>
</evidence>
<dbReference type="Pfam" id="PF22794">
    <property type="entry name" value="jr-ZPR1"/>
    <property type="match status" value="2"/>
</dbReference>
<gene>
    <name evidence="8" type="ORF">A3770_18p81590</name>
    <name evidence="7" type="ORF">CPRI1469_LOCUS1451</name>
</gene>
<evidence type="ECO:0000256" key="1">
    <source>
        <dbReference type="ARBA" id="ARBA00008354"/>
    </source>
</evidence>
<dbReference type="InterPro" id="IPR042451">
    <property type="entry name" value="ZPR1_A/B_dom"/>
</dbReference>
<feature type="domain" description="Zinc finger ZPR1-type" evidence="6">
    <location>
        <begin position="265"/>
        <end position="425"/>
    </location>
</feature>
<keyword evidence="9" id="KW-1185">Reference proteome</keyword>
<dbReference type="FunFam" id="2.60.120.1040:FF:000006">
    <property type="entry name" value="Zinc finger protein zpr1"/>
    <property type="match status" value="1"/>
</dbReference>
<dbReference type="Proteomes" id="UP000316726">
    <property type="component" value="Chromosome 18"/>
</dbReference>
<dbReference type="PANTHER" id="PTHR10876:SF0">
    <property type="entry name" value="ZINC FINGER PROTEIN ZPR1"/>
    <property type="match status" value="1"/>
</dbReference>
<name>A0A5B8MZ66_9CHLO</name>
<dbReference type="InterPro" id="IPR042452">
    <property type="entry name" value="ZPR1_Znf1/2"/>
</dbReference>
<proteinExistence type="inferred from homology"/>